<comment type="function">
    <text evidence="6">Probably acts as a spliceosomal factor that contributes to spliceosome assembly and regulates the isoform switching of proteins such as PARP6.</text>
</comment>
<feature type="region of interest" description="Disordered" evidence="7">
    <location>
        <begin position="1"/>
        <end position="148"/>
    </location>
</feature>
<feature type="region of interest" description="Disordered" evidence="7">
    <location>
        <begin position="234"/>
        <end position="253"/>
    </location>
</feature>
<organism evidence="8 9">
    <name type="scientific">Poecilia formosa</name>
    <name type="common">Amazon molly</name>
    <name type="synonym">Limia formosa</name>
    <dbReference type="NCBI Taxonomy" id="48698"/>
    <lineage>
        <taxon>Eukaryota</taxon>
        <taxon>Metazoa</taxon>
        <taxon>Chordata</taxon>
        <taxon>Craniata</taxon>
        <taxon>Vertebrata</taxon>
        <taxon>Euteleostomi</taxon>
        <taxon>Actinopterygii</taxon>
        <taxon>Neopterygii</taxon>
        <taxon>Teleostei</taxon>
        <taxon>Neoteleostei</taxon>
        <taxon>Acanthomorphata</taxon>
        <taxon>Ovalentaria</taxon>
        <taxon>Atherinomorphae</taxon>
        <taxon>Cyprinodontiformes</taxon>
        <taxon>Poeciliidae</taxon>
        <taxon>Poeciliinae</taxon>
        <taxon>Poecilia</taxon>
    </lineage>
</organism>
<comment type="similarity">
    <text evidence="2">Belongs to the RSRP family.</text>
</comment>
<name>A0A096M0M8_POEFO</name>
<dbReference type="Proteomes" id="UP000028760">
    <property type="component" value="Unassembled WGS sequence"/>
</dbReference>
<evidence type="ECO:0000313" key="9">
    <source>
        <dbReference type="Proteomes" id="UP000028760"/>
    </source>
</evidence>
<evidence type="ECO:0000256" key="5">
    <source>
        <dbReference type="ARBA" id="ARBA00023242"/>
    </source>
</evidence>
<keyword evidence="9" id="KW-1185">Reference proteome</keyword>
<dbReference type="PANTHER" id="PTHR47622:SF1">
    <property type="entry name" value="ARGININE_SERINE-RICH PROTEIN 1"/>
    <property type="match status" value="1"/>
</dbReference>
<evidence type="ECO:0000256" key="3">
    <source>
        <dbReference type="ARBA" id="ARBA00018147"/>
    </source>
</evidence>
<feature type="compositionally biased region" description="Low complexity" evidence="7">
    <location>
        <begin position="59"/>
        <end position="78"/>
    </location>
</feature>
<dbReference type="GeneTree" id="ENSGT00730000112145"/>
<evidence type="ECO:0000256" key="6">
    <source>
        <dbReference type="ARBA" id="ARBA00034666"/>
    </source>
</evidence>
<dbReference type="PANTHER" id="PTHR47622">
    <property type="entry name" value="ARGININE/SERINE-RICH PROTEIN 1"/>
    <property type="match status" value="1"/>
</dbReference>
<feature type="compositionally biased region" description="Basic residues" evidence="7">
    <location>
        <begin position="79"/>
        <end position="95"/>
    </location>
</feature>
<reference evidence="8" key="2">
    <citation type="submission" date="2025-08" db="UniProtKB">
        <authorList>
            <consortium name="Ensembl"/>
        </authorList>
    </citation>
    <scope>IDENTIFICATION</scope>
</reference>
<dbReference type="AlphaFoldDB" id="A0A096M0M8"/>
<keyword evidence="5" id="KW-0539">Nucleus</keyword>
<reference evidence="9" key="1">
    <citation type="submission" date="2013-10" db="EMBL/GenBank/DDBJ databases">
        <authorList>
            <person name="Schartl M."/>
            <person name="Warren W."/>
        </authorList>
    </citation>
    <scope>NUCLEOTIDE SEQUENCE [LARGE SCALE GENOMIC DNA]</scope>
    <source>
        <strain evidence="9">female</strain>
    </source>
</reference>
<proteinExistence type="inferred from homology"/>
<reference evidence="8" key="3">
    <citation type="submission" date="2025-09" db="UniProtKB">
        <authorList>
            <consortium name="Ensembl"/>
        </authorList>
    </citation>
    <scope>IDENTIFICATION</scope>
</reference>
<sequence length="335" mass="37766">SHSDMAQARQSDGINVIFDQKSPGSSHSRSRSRSVSSSASSRSTGSDYRGRKSHRGRSRSSSSSSSSSCRSGSSSSSRSRSRSRSYPRCYRHSSRCRCDNHRSRSPPRRYRGRSRSYSRSPPRHYRARSRSYTRSPVSDRYSRHRRSYRSRSRSWSPARWSRYRRPASQLRCRFSRSPSMPYRGRSRSRSSGRSVSLSLRDKRELLEVAKANAMRMLGVEKLDLPESVKPILSEQPAARSSSPEPVTGMRHGSQKTHLEVSVFANDDESEPGVSSPRMESRKIAFSVNNSVAKPTVVAPSPAKVTPRVDSVESRKPYGHWIPISAGQNSSPNKHR</sequence>
<feature type="compositionally biased region" description="Low complexity" evidence="7">
    <location>
        <begin position="22"/>
        <end position="46"/>
    </location>
</feature>
<evidence type="ECO:0000256" key="2">
    <source>
        <dbReference type="ARBA" id="ARBA00009534"/>
    </source>
</evidence>
<accession>A0A096M0M8</accession>
<keyword evidence="4" id="KW-0597">Phosphoprotein</keyword>
<feature type="region of interest" description="Disordered" evidence="7">
    <location>
        <begin position="171"/>
        <end position="198"/>
    </location>
</feature>
<evidence type="ECO:0000256" key="7">
    <source>
        <dbReference type="SAM" id="MobiDB-lite"/>
    </source>
</evidence>
<dbReference type="GO" id="GO:0005634">
    <property type="term" value="C:nucleus"/>
    <property type="evidence" value="ECO:0007669"/>
    <property type="project" value="UniProtKB-SubCell"/>
</dbReference>
<protein>
    <recommendedName>
        <fullName evidence="3">Arginine/serine-rich protein 1</fullName>
    </recommendedName>
</protein>
<dbReference type="Pfam" id="PF17069">
    <property type="entry name" value="RSRP"/>
    <property type="match status" value="1"/>
</dbReference>
<evidence type="ECO:0000256" key="1">
    <source>
        <dbReference type="ARBA" id="ARBA00004123"/>
    </source>
</evidence>
<dbReference type="Ensembl" id="ENSPFOT00000023967.1">
    <property type="protein sequence ID" value="ENSPFOP00000024969.1"/>
    <property type="gene ID" value="ENSPFOG00000004238.2"/>
</dbReference>
<evidence type="ECO:0000256" key="4">
    <source>
        <dbReference type="ARBA" id="ARBA00022553"/>
    </source>
</evidence>
<dbReference type="InterPro" id="IPR029656">
    <property type="entry name" value="RSRP1"/>
</dbReference>
<dbReference type="EMBL" id="AYCK01001284">
    <property type="status" value="NOT_ANNOTATED_CDS"/>
    <property type="molecule type" value="Genomic_DNA"/>
</dbReference>
<evidence type="ECO:0000313" key="8">
    <source>
        <dbReference type="Ensembl" id="ENSPFOP00000024969.1"/>
    </source>
</evidence>
<feature type="compositionally biased region" description="Basic residues" evidence="7">
    <location>
        <begin position="103"/>
        <end position="131"/>
    </location>
</feature>
<comment type="subcellular location">
    <subcellularLocation>
        <location evidence="1">Nucleus</location>
    </subcellularLocation>
</comment>